<dbReference type="SUPFAM" id="SSF56300">
    <property type="entry name" value="Metallo-dependent phosphatases"/>
    <property type="match status" value="1"/>
</dbReference>
<dbReference type="InterPro" id="IPR050126">
    <property type="entry name" value="Ap4A_hydrolase"/>
</dbReference>
<dbReference type="Proteomes" id="UP000667802">
    <property type="component" value="Unassembled WGS sequence"/>
</dbReference>
<dbReference type="Gene3D" id="3.60.21.10">
    <property type="match status" value="1"/>
</dbReference>
<dbReference type="GO" id="GO:0005737">
    <property type="term" value="C:cytoplasm"/>
    <property type="evidence" value="ECO:0007669"/>
    <property type="project" value="TreeGrafter"/>
</dbReference>
<name>A0AAP5IDZ9_9CYAN</name>
<gene>
    <name evidence="2" type="ORF">G7B40_035165</name>
</gene>
<keyword evidence="3" id="KW-1185">Reference proteome</keyword>
<dbReference type="Pfam" id="PF00149">
    <property type="entry name" value="Metallophos"/>
    <property type="match status" value="1"/>
</dbReference>
<organism evidence="2 3">
    <name type="scientific">Aetokthonos hydrillicola Thurmond2011</name>
    <dbReference type="NCBI Taxonomy" id="2712845"/>
    <lineage>
        <taxon>Bacteria</taxon>
        <taxon>Bacillati</taxon>
        <taxon>Cyanobacteriota</taxon>
        <taxon>Cyanophyceae</taxon>
        <taxon>Nostocales</taxon>
        <taxon>Hapalosiphonaceae</taxon>
        <taxon>Aetokthonos</taxon>
    </lineage>
</organism>
<dbReference type="PANTHER" id="PTHR42850">
    <property type="entry name" value="METALLOPHOSPHOESTERASE"/>
    <property type="match status" value="1"/>
</dbReference>
<dbReference type="GO" id="GO:0016791">
    <property type="term" value="F:phosphatase activity"/>
    <property type="evidence" value="ECO:0007669"/>
    <property type="project" value="TreeGrafter"/>
</dbReference>
<comment type="caution">
    <text evidence="2">The sequence shown here is derived from an EMBL/GenBank/DDBJ whole genome shotgun (WGS) entry which is preliminary data.</text>
</comment>
<protein>
    <submittedName>
        <fullName evidence="2">Metallophosphoesterase</fullName>
    </submittedName>
</protein>
<proteinExistence type="predicted"/>
<evidence type="ECO:0000313" key="3">
    <source>
        <dbReference type="Proteomes" id="UP000667802"/>
    </source>
</evidence>
<evidence type="ECO:0000259" key="1">
    <source>
        <dbReference type="Pfam" id="PF00149"/>
    </source>
</evidence>
<evidence type="ECO:0000313" key="2">
    <source>
        <dbReference type="EMBL" id="MDR9899761.1"/>
    </source>
</evidence>
<dbReference type="EMBL" id="JAALHA020000027">
    <property type="protein sequence ID" value="MDR9899761.1"/>
    <property type="molecule type" value="Genomic_DNA"/>
</dbReference>
<sequence>MRTIVVGDIHGCYQELLDLLDKAQLTEDEILISLGDIVDRGDDSLNVYDFLKNRPNTIVLMGNHERKHLRGTLSYSQEIVKLQFGNRYQEFLEWVSHRPYYHETEDAILVHAAVEDGIPIEQQKEEVLCGCTAGEKYLEKLYKNTYWAELYTGVKSVIFGHRVVGDEPLIIKGKVYGIDTGACHGGRLTGLILPTFEIVQVQAPRDYWREEWVKWQLPVMMAKPWGSYKWSKIQEICDEFRNSPHQELSSFIVELEQWMNDLLAQAPAVILKIEAKLRDLLSTYGADDFKKQARCLTYATLIYKANASNLTPEFLQQTLQTPDKWLQVMNELGVVVSSRSPWGVHKLI</sequence>
<reference evidence="3" key="1">
    <citation type="journal article" date="2021" name="Science">
        <title>Hunting the eagle killer: A cyanobacterial neurotoxin causes vacuolar myelinopathy.</title>
        <authorList>
            <person name="Breinlinger S."/>
            <person name="Phillips T.J."/>
            <person name="Haram B.N."/>
            <person name="Mares J."/>
            <person name="Martinez Yerena J.A."/>
            <person name="Hrouzek P."/>
            <person name="Sobotka R."/>
            <person name="Henderson W.M."/>
            <person name="Schmieder P."/>
            <person name="Williams S.M."/>
            <person name="Lauderdale J.D."/>
            <person name="Wilde H.D."/>
            <person name="Gerrin W."/>
            <person name="Kust A."/>
            <person name="Washington J.W."/>
            <person name="Wagner C."/>
            <person name="Geier B."/>
            <person name="Liebeke M."/>
            <person name="Enke H."/>
            <person name="Niedermeyer T.H.J."/>
            <person name="Wilde S.B."/>
        </authorList>
    </citation>
    <scope>NUCLEOTIDE SEQUENCE [LARGE SCALE GENOMIC DNA]</scope>
    <source>
        <strain evidence="3">Thurmond2011</strain>
    </source>
</reference>
<feature type="domain" description="Calcineurin-like phosphoesterase" evidence="1">
    <location>
        <begin position="1"/>
        <end position="112"/>
    </location>
</feature>
<dbReference type="InterPro" id="IPR004843">
    <property type="entry name" value="Calcineurin-like_PHP"/>
</dbReference>
<dbReference type="PANTHER" id="PTHR42850:SF4">
    <property type="entry name" value="ZINC-DEPENDENT ENDOPOLYPHOSPHATASE"/>
    <property type="match status" value="1"/>
</dbReference>
<dbReference type="RefSeq" id="WP_310834359.1">
    <property type="nucleotide sequence ID" value="NZ_JAALHA020000027.1"/>
</dbReference>
<accession>A0AAP5IDZ9</accession>
<dbReference type="AlphaFoldDB" id="A0AAP5IDZ9"/>
<dbReference type="InterPro" id="IPR029052">
    <property type="entry name" value="Metallo-depent_PP-like"/>
</dbReference>